<dbReference type="STRING" id="246191.SAMN05660337_0907"/>
<sequence length="292" mass="32021">MSRFKILMLILLTLCVTANAGAEDNKRSIPISIKASGSFISGSDFKDSKAAVTVAGGKIDIKATGFSFSYEGKNYSWDNVDKLNFGNGVDDPWNTLHRIAIGYSHFGKINKNWFYGAGITGTSAFEEEMSNSFGAAVRGNIGYIFNDNWKALIGARVFTNSVRTSAMPFVSIMYENYKEDGSGIFMTLGALSEAGYAFSNTEKIRFKFGLDGKTYRLKNSSTVASKGYITTSSMMTGAYFDWKPFKGFSLSVGPEYYFAREMKTYDEHGNKFGGASKQDAAIGGSLTFGYKF</sequence>
<keyword evidence="1" id="KW-0732">Signal</keyword>
<dbReference type="AlphaFoldDB" id="A0A1G9D4I6"/>
<evidence type="ECO:0000313" key="2">
    <source>
        <dbReference type="EMBL" id="SDK58829.1"/>
    </source>
</evidence>
<accession>A0A1G9D4I6</accession>
<dbReference type="OrthoDB" id="5451019at2"/>
<protein>
    <recommendedName>
        <fullName evidence="4">Outer membrane protein beta-barrel domain-containing protein</fullName>
    </recommendedName>
</protein>
<evidence type="ECO:0000313" key="3">
    <source>
        <dbReference type="Proteomes" id="UP000199053"/>
    </source>
</evidence>
<evidence type="ECO:0000256" key="1">
    <source>
        <dbReference type="SAM" id="SignalP"/>
    </source>
</evidence>
<proteinExistence type="predicted"/>
<dbReference type="EMBL" id="FNGA01000001">
    <property type="protein sequence ID" value="SDK58829.1"/>
    <property type="molecule type" value="Genomic_DNA"/>
</dbReference>
<feature type="signal peptide" evidence="1">
    <location>
        <begin position="1"/>
        <end position="20"/>
    </location>
</feature>
<keyword evidence="3" id="KW-1185">Reference proteome</keyword>
<dbReference type="Proteomes" id="UP000199053">
    <property type="component" value="Unassembled WGS sequence"/>
</dbReference>
<feature type="chain" id="PRO_5011495524" description="Outer membrane protein beta-barrel domain-containing protein" evidence="1">
    <location>
        <begin position="21"/>
        <end position="292"/>
    </location>
</feature>
<name>A0A1G9D4I6_9BACT</name>
<reference evidence="3" key="1">
    <citation type="submission" date="2016-10" db="EMBL/GenBank/DDBJ databases">
        <authorList>
            <person name="Varghese N."/>
            <person name="Submissions S."/>
        </authorList>
    </citation>
    <scope>NUCLEOTIDE SEQUENCE [LARGE SCALE GENOMIC DNA]</scope>
    <source>
        <strain evidence="3">DSM 16995</strain>
    </source>
</reference>
<gene>
    <name evidence="2" type="ORF">SAMN05660337_0907</name>
</gene>
<evidence type="ECO:0008006" key="4">
    <source>
        <dbReference type="Google" id="ProtNLM"/>
    </source>
</evidence>
<organism evidence="2 3">
    <name type="scientific">Maridesulfovibrio ferrireducens</name>
    <dbReference type="NCBI Taxonomy" id="246191"/>
    <lineage>
        <taxon>Bacteria</taxon>
        <taxon>Pseudomonadati</taxon>
        <taxon>Thermodesulfobacteriota</taxon>
        <taxon>Desulfovibrionia</taxon>
        <taxon>Desulfovibrionales</taxon>
        <taxon>Desulfovibrionaceae</taxon>
        <taxon>Maridesulfovibrio</taxon>
    </lineage>
</organism>
<dbReference type="RefSeq" id="WP_092158633.1">
    <property type="nucleotide sequence ID" value="NZ_FNGA01000001.1"/>
</dbReference>